<reference evidence="1" key="2">
    <citation type="submission" date="2017-10" db="EMBL/GenBank/DDBJ databases">
        <title>Ladona fulva Genome sequencing and assembly.</title>
        <authorList>
            <person name="Murali S."/>
            <person name="Richards S."/>
            <person name="Bandaranaike D."/>
            <person name="Bellair M."/>
            <person name="Blankenburg K."/>
            <person name="Chao H."/>
            <person name="Dinh H."/>
            <person name="Doddapaneni H."/>
            <person name="Dugan-Rocha S."/>
            <person name="Elkadiri S."/>
            <person name="Gnanaolivu R."/>
            <person name="Hernandez B."/>
            <person name="Skinner E."/>
            <person name="Javaid M."/>
            <person name="Lee S."/>
            <person name="Li M."/>
            <person name="Ming W."/>
            <person name="Munidasa M."/>
            <person name="Muniz J."/>
            <person name="Nguyen L."/>
            <person name="Hughes D."/>
            <person name="Osuji N."/>
            <person name="Pu L.-L."/>
            <person name="Puazo M."/>
            <person name="Qu C."/>
            <person name="Quiroz J."/>
            <person name="Raj R."/>
            <person name="Weissenberger G."/>
            <person name="Xin Y."/>
            <person name="Zou X."/>
            <person name="Han Y."/>
            <person name="Worley K."/>
            <person name="Muzny D."/>
            <person name="Gibbs R."/>
        </authorList>
    </citation>
    <scope>NUCLEOTIDE SEQUENCE</scope>
    <source>
        <strain evidence="1">Sampled in the wild</strain>
    </source>
</reference>
<proteinExistence type="predicted"/>
<evidence type="ECO:0000313" key="1">
    <source>
        <dbReference type="EMBL" id="KAG8235919.1"/>
    </source>
</evidence>
<name>A0A8K0KKE9_LADFU</name>
<sequence length="150" mass="18013">MNTKIQELPDESTGKDSKKNFPPFFLRNKPFCFVNFAKIVCQVWGRCHFVFTITFLSDFRLFILSFRCESSRRPFSDSSHVFKSLYFYFFYRRVNDLRKVAARKEVDRGFVSLLVAKRLVFVAKRMVFSREFVFLVTKQMFRCYSISFFS</sequence>
<protein>
    <submittedName>
        <fullName evidence="1">Uncharacterized protein</fullName>
    </submittedName>
</protein>
<keyword evidence="2" id="KW-1185">Reference proteome</keyword>
<dbReference type="Proteomes" id="UP000792457">
    <property type="component" value="Unassembled WGS sequence"/>
</dbReference>
<organism evidence="1 2">
    <name type="scientific">Ladona fulva</name>
    <name type="common">Scarce chaser dragonfly</name>
    <name type="synonym">Libellula fulva</name>
    <dbReference type="NCBI Taxonomy" id="123851"/>
    <lineage>
        <taxon>Eukaryota</taxon>
        <taxon>Metazoa</taxon>
        <taxon>Ecdysozoa</taxon>
        <taxon>Arthropoda</taxon>
        <taxon>Hexapoda</taxon>
        <taxon>Insecta</taxon>
        <taxon>Pterygota</taxon>
        <taxon>Palaeoptera</taxon>
        <taxon>Odonata</taxon>
        <taxon>Epiprocta</taxon>
        <taxon>Anisoptera</taxon>
        <taxon>Libelluloidea</taxon>
        <taxon>Libellulidae</taxon>
        <taxon>Ladona</taxon>
    </lineage>
</organism>
<reference evidence="1" key="1">
    <citation type="submission" date="2013-04" db="EMBL/GenBank/DDBJ databases">
        <authorList>
            <person name="Qu J."/>
            <person name="Murali S.C."/>
            <person name="Bandaranaike D."/>
            <person name="Bellair M."/>
            <person name="Blankenburg K."/>
            <person name="Chao H."/>
            <person name="Dinh H."/>
            <person name="Doddapaneni H."/>
            <person name="Downs B."/>
            <person name="Dugan-Rocha S."/>
            <person name="Elkadiri S."/>
            <person name="Gnanaolivu R.D."/>
            <person name="Hernandez B."/>
            <person name="Javaid M."/>
            <person name="Jayaseelan J.C."/>
            <person name="Lee S."/>
            <person name="Li M."/>
            <person name="Ming W."/>
            <person name="Munidasa M."/>
            <person name="Muniz J."/>
            <person name="Nguyen L."/>
            <person name="Ongeri F."/>
            <person name="Osuji N."/>
            <person name="Pu L.-L."/>
            <person name="Puazo M."/>
            <person name="Qu C."/>
            <person name="Quiroz J."/>
            <person name="Raj R."/>
            <person name="Weissenberger G."/>
            <person name="Xin Y."/>
            <person name="Zou X."/>
            <person name="Han Y."/>
            <person name="Richards S."/>
            <person name="Worley K."/>
            <person name="Muzny D."/>
            <person name="Gibbs R."/>
        </authorList>
    </citation>
    <scope>NUCLEOTIDE SEQUENCE</scope>
    <source>
        <strain evidence="1">Sampled in the wild</strain>
    </source>
</reference>
<dbReference type="AlphaFoldDB" id="A0A8K0KKE9"/>
<comment type="caution">
    <text evidence="1">The sequence shown here is derived from an EMBL/GenBank/DDBJ whole genome shotgun (WGS) entry which is preliminary data.</text>
</comment>
<dbReference type="EMBL" id="KZ308966">
    <property type="protein sequence ID" value="KAG8235919.1"/>
    <property type="molecule type" value="Genomic_DNA"/>
</dbReference>
<accession>A0A8K0KKE9</accession>
<gene>
    <name evidence="1" type="ORF">J437_LFUL015251</name>
</gene>
<evidence type="ECO:0000313" key="2">
    <source>
        <dbReference type="Proteomes" id="UP000792457"/>
    </source>
</evidence>